<name>A0A7J6A5K9_AMEME</name>
<organism evidence="2 3">
    <name type="scientific">Ameiurus melas</name>
    <name type="common">Black bullhead</name>
    <name type="synonym">Silurus melas</name>
    <dbReference type="NCBI Taxonomy" id="219545"/>
    <lineage>
        <taxon>Eukaryota</taxon>
        <taxon>Metazoa</taxon>
        <taxon>Chordata</taxon>
        <taxon>Craniata</taxon>
        <taxon>Vertebrata</taxon>
        <taxon>Euteleostomi</taxon>
        <taxon>Actinopterygii</taxon>
        <taxon>Neopterygii</taxon>
        <taxon>Teleostei</taxon>
        <taxon>Ostariophysi</taxon>
        <taxon>Siluriformes</taxon>
        <taxon>Ictaluridae</taxon>
        <taxon>Ameiurus</taxon>
    </lineage>
</organism>
<evidence type="ECO:0000313" key="3">
    <source>
        <dbReference type="Proteomes" id="UP000593565"/>
    </source>
</evidence>
<reference evidence="2 3" key="1">
    <citation type="submission" date="2020-02" db="EMBL/GenBank/DDBJ databases">
        <title>A chromosome-scale genome assembly of the black bullhead catfish (Ameiurus melas).</title>
        <authorList>
            <person name="Wen M."/>
            <person name="Zham M."/>
            <person name="Cabau C."/>
            <person name="Klopp C."/>
            <person name="Donnadieu C."/>
            <person name="Roques C."/>
            <person name="Bouchez O."/>
            <person name="Lampietro C."/>
            <person name="Jouanno E."/>
            <person name="Herpin A."/>
            <person name="Louis A."/>
            <person name="Berthelot C."/>
            <person name="Parey E."/>
            <person name="Roest-Crollius H."/>
            <person name="Braasch I."/>
            <person name="Postlethwait J."/>
            <person name="Robinson-Rechavi M."/>
            <person name="Echchiki A."/>
            <person name="Begum T."/>
            <person name="Montfort J."/>
            <person name="Schartl M."/>
            <person name="Bobe J."/>
            <person name="Guiguen Y."/>
        </authorList>
    </citation>
    <scope>NUCLEOTIDE SEQUENCE [LARGE SCALE GENOMIC DNA]</scope>
    <source>
        <strain evidence="2">M_S1</strain>
        <tissue evidence="2">Blood</tissue>
    </source>
</reference>
<sequence length="66" mass="7415">MHFNGLRVDLKEEGHGEPGAYPRRHRAQGRLHPGQGASPSQGTICNVLCFLEIHFLYLFAVRPNMS</sequence>
<dbReference type="AlphaFoldDB" id="A0A7J6A5K9"/>
<keyword evidence="3" id="KW-1185">Reference proteome</keyword>
<gene>
    <name evidence="2" type="ORF">AMELA_G00194790</name>
</gene>
<evidence type="ECO:0000256" key="1">
    <source>
        <dbReference type="SAM" id="MobiDB-lite"/>
    </source>
</evidence>
<accession>A0A7J6A5K9</accession>
<feature type="region of interest" description="Disordered" evidence="1">
    <location>
        <begin position="1"/>
        <end position="40"/>
    </location>
</feature>
<dbReference type="EMBL" id="JAAGNN010000017">
    <property type="protein sequence ID" value="KAF4078033.1"/>
    <property type="molecule type" value="Genomic_DNA"/>
</dbReference>
<proteinExistence type="predicted"/>
<comment type="caution">
    <text evidence="2">The sequence shown here is derived from an EMBL/GenBank/DDBJ whole genome shotgun (WGS) entry which is preliminary data.</text>
</comment>
<evidence type="ECO:0000313" key="2">
    <source>
        <dbReference type="EMBL" id="KAF4078033.1"/>
    </source>
</evidence>
<protein>
    <submittedName>
        <fullName evidence="2">Uncharacterized protein</fullName>
    </submittedName>
</protein>
<dbReference type="Proteomes" id="UP000593565">
    <property type="component" value="Unassembled WGS sequence"/>
</dbReference>